<name>A0A8E2JRU7_9PEZI</name>
<dbReference type="PANTHER" id="PTHR23514">
    <property type="entry name" value="BYPASS OF STOP CODON PROTEIN 6"/>
    <property type="match status" value="1"/>
</dbReference>
<evidence type="ECO:0000256" key="2">
    <source>
        <dbReference type="ARBA" id="ARBA00022692"/>
    </source>
</evidence>
<evidence type="ECO:0000256" key="4">
    <source>
        <dbReference type="ARBA" id="ARBA00023136"/>
    </source>
</evidence>
<comment type="subcellular location">
    <subcellularLocation>
        <location evidence="1">Membrane</location>
        <topology evidence="1">Multi-pass membrane protein</topology>
    </subcellularLocation>
</comment>
<feature type="transmembrane region" description="Helical" evidence="5">
    <location>
        <begin position="265"/>
        <end position="283"/>
    </location>
</feature>
<feature type="transmembrane region" description="Helical" evidence="5">
    <location>
        <begin position="103"/>
        <end position="123"/>
    </location>
</feature>
<evidence type="ECO:0000256" key="3">
    <source>
        <dbReference type="ARBA" id="ARBA00022989"/>
    </source>
</evidence>
<dbReference type="SUPFAM" id="SSF103473">
    <property type="entry name" value="MFS general substrate transporter"/>
    <property type="match status" value="1"/>
</dbReference>
<keyword evidence="3 5" id="KW-1133">Transmembrane helix</keyword>
<sequence length="409" mass="43886">MPPATPNSHPIPLTFPVLIKLASAGFAFFVAGNNDGSVGALIPYILRGYNTHTGSLAILYASGFTGWVTAALVSVYARVYIGMGGAVVLGAGLQLLAQALRVWHPPFGLFSSTFFLAALGTALQDSQANTFVSSVKFAHRWLGIIHASYGIGCVTGPLVATAMALSRPEKWVYFYWTLFGLGTINFALVTLAFRTDIEVGKGSEEGAEAEGRFRNAWSEMRATVKERAVWLLSLFFFFHLGVGVTSGGFLVEYLVTIRKEPLSRVGYISTSFYGGLALGRLLLAEPTFRYGERRMLLLYSFLCLVLQVVFWKAKNIVGGWIVMSCMGFLLGPYFATGVSIGTKLLPHKIHACALGLVFVIAQAGGAIFPAITGLIATKAGVEVLQPILIGLIVAMGSSWVLVPAPKQKG</sequence>
<dbReference type="GO" id="GO:0022857">
    <property type="term" value="F:transmembrane transporter activity"/>
    <property type="evidence" value="ECO:0007669"/>
    <property type="project" value="InterPro"/>
</dbReference>
<feature type="signal peptide" evidence="6">
    <location>
        <begin position="1"/>
        <end position="24"/>
    </location>
</feature>
<feature type="transmembrane region" description="Helical" evidence="5">
    <location>
        <begin position="352"/>
        <end position="377"/>
    </location>
</feature>
<feature type="transmembrane region" description="Helical" evidence="5">
    <location>
        <begin position="383"/>
        <end position="402"/>
    </location>
</feature>
<organism evidence="7 8">
    <name type="scientific">Glonium stellatum</name>
    <dbReference type="NCBI Taxonomy" id="574774"/>
    <lineage>
        <taxon>Eukaryota</taxon>
        <taxon>Fungi</taxon>
        <taxon>Dikarya</taxon>
        <taxon>Ascomycota</taxon>
        <taxon>Pezizomycotina</taxon>
        <taxon>Dothideomycetes</taxon>
        <taxon>Pleosporomycetidae</taxon>
        <taxon>Gloniales</taxon>
        <taxon>Gloniaceae</taxon>
        <taxon>Glonium</taxon>
    </lineage>
</organism>
<dbReference type="AlphaFoldDB" id="A0A8E2JRU7"/>
<evidence type="ECO:0000313" key="7">
    <source>
        <dbReference type="EMBL" id="OCL07199.1"/>
    </source>
</evidence>
<dbReference type="InterPro" id="IPR036259">
    <property type="entry name" value="MFS_trans_sf"/>
</dbReference>
<protein>
    <submittedName>
        <fullName evidence="7">MFS transporter</fullName>
    </submittedName>
</protein>
<feature type="transmembrane region" description="Helical" evidence="5">
    <location>
        <begin position="52"/>
        <end position="72"/>
    </location>
</feature>
<keyword evidence="2 5" id="KW-0812">Transmembrane</keyword>
<keyword evidence="6" id="KW-0732">Signal</keyword>
<dbReference type="OrthoDB" id="413079at2759"/>
<feature type="transmembrane region" description="Helical" evidence="5">
    <location>
        <begin position="171"/>
        <end position="193"/>
    </location>
</feature>
<dbReference type="EMBL" id="KV749920">
    <property type="protein sequence ID" value="OCL07199.1"/>
    <property type="molecule type" value="Genomic_DNA"/>
</dbReference>
<dbReference type="Gene3D" id="1.20.1250.20">
    <property type="entry name" value="MFS general substrate transporter like domains"/>
    <property type="match status" value="1"/>
</dbReference>
<dbReference type="FunFam" id="1.20.1250.20:FF:000286">
    <property type="entry name" value="MFS efflux transporter"/>
    <property type="match status" value="1"/>
</dbReference>
<dbReference type="GO" id="GO:0016020">
    <property type="term" value="C:membrane"/>
    <property type="evidence" value="ECO:0007669"/>
    <property type="project" value="UniProtKB-SubCell"/>
</dbReference>
<feature type="transmembrane region" description="Helical" evidence="5">
    <location>
        <begin position="319"/>
        <end position="340"/>
    </location>
</feature>
<dbReference type="InterPro" id="IPR011701">
    <property type="entry name" value="MFS"/>
</dbReference>
<feature type="chain" id="PRO_5034384153" evidence="6">
    <location>
        <begin position="25"/>
        <end position="409"/>
    </location>
</feature>
<proteinExistence type="predicted"/>
<accession>A0A8E2JRU7</accession>
<evidence type="ECO:0000256" key="5">
    <source>
        <dbReference type="SAM" id="Phobius"/>
    </source>
</evidence>
<dbReference type="Proteomes" id="UP000250140">
    <property type="component" value="Unassembled WGS sequence"/>
</dbReference>
<evidence type="ECO:0000256" key="1">
    <source>
        <dbReference type="ARBA" id="ARBA00004141"/>
    </source>
</evidence>
<dbReference type="PANTHER" id="PTHR23514:SF16">
    <property type="entry name" value="TRANSPORTER, PUTATIVE (AFU_ORTHOLOGUE AFUA_2G17270)-RELATED"/>
    <property type="match status" value="1"/>
</dbReference>
<keyword evidence="4 5" id="KW-0472">Membrane</keyword>
<keyword evidence="8" id="KW-1185">Reference proteome</keyword>
<gene>
    <name evidence="7" type="ORF">AOQ84DRAFT_409424</name>
</gene>
<feature type="transmembrane region" description="Helical" evidence="5">
    <location>
        <begin position="295"/>
        <end position="313"/>
    </location>
</feature>
<dbReference type="InterPro" id="IPR051788">
    <property type="entry name" value="MFS_Transporter"/>
</dbReference>
<reference evidence="7 8" key="1">
    <citation type="journal article" date="2016" name="Nat. Commun.">
        <title>Ectomycorrhizal ecology is imprinted in the genome of the dominant symbiotic fungus Cenococcum geophilum.</title>
        <authorList>
            <consortium name="DOE Joint Genome Institute"/>
            <person name="Peter M."/>
            <person name="Kohler A."/>
            <person name="Ohm R.A."/>
            <person name="Kuo A."/>
            <person name="Krutzmann J."/>
            <person name="Morin E."/>
            <person name="Arend M."/>
            <person name="Barry K.W."/>
            <person name="Binder M."/>
            <person name="Choi C."/>
            <person name="Clum A."/>
            <person name="Copeland A."/>
            <person name="Grisel N."/>
            <person name="Haridas S."/>
            <person name="Kipfer T."/>
            <person name="LaButti K."/>
            <person name="Lindquist E."/>
            <person name="Lipzen A."/>
            <person name="Maire R."/>
            <person name="Meier B."/>
            <person name="Mihaltcheva S."/>
            <person name="Molinier V."/>
            <person name="Murat C."/>
            <person name="Poggeler S."/>
            <person name="Quandt C.A."/>
            <person name="Sperisen C."/>
            <person name="Tritt A."/>
            <person name="Tisserant E."/>
            <person name="Crous P.W."/>
            <person name="Henrissat B."/>
            <person name="Nehls U."/>
            <person name="Egli S."/>
            <person name="Spatafora J.W."/>
            <person name="Grigoriev I.V."/>
            <person name="Martin F.M."/>
        </authorList>
    </citation>
    <scope>NUCLEOTIDE SEQUENCE [LARGE SCALE GENOMIC DNA]</scope>
    <source>
        <strain evidence="7 8">CBS 207.34</strain>
    </source>
</reference>
<dbReference type="Pfam" id="PF07690">
    <property type="entry name" value="MFS_1"/>
    <property type="match status" value="1"/>
</dbReference>
<evidence type="ECO:0000313" key="8">
    <source>
        <dbReference type="Proteomes" id="UP000250140"/>
    </source>
</evidence>
<feature type="transmembrane region" description="Helical" evidence="5">
    <location>
        <begin position="144"/>
        <end position="165"/>
    </location>
</feature>
<feature type="transmembrane region" description="Helical" evidence="5">
    <location>
        <begin position="228"/>
        <end position="253"/>
    </location>
</feature>
<evidence type="ECO:0000256" key="6">
    <source>
        <dbReference type="SAM" id="SignalP"/>
    </source>
</evidence>